<keyword evidence="3" id="KW-1185">Reference proteome</keyword>
<dbReference type="AlphaFoldDB" id="A0A4C1ZGX7"/>
<proteinExistence type="predicted"/>
<accession>A0A4C1ZGX7</accession>
<evidence type="ECO:0000256" key="1">
    <source>
        <dbReference type="SAM" id="MobiDB-lite"/>
    </source>
</evidence>
<protein>
    <submittedName>
        <fullName evidence="2">Uncharacterized protein</fullName>
    </submittedName>
</protein>
<reference evidence="2 3" key="1">
    <citation type="journal article" date="2019" name="Commun. Biol.">
        <title>The bagworm genome reveals a unique fibroin gene that provides high tensile strength.</title>
        <authorList>
            <person name="Kono N."/>
            <person name="Nakamura H."/>
            <person name="Ohtoshi R."/>
            <person name="Tomita M."/>
            <person name="Numata K."/>
            <person name="Arakawa K."/>
        </authorList>
    </citation>
    <scope>NUCLEOTIDE SEQUENCE [LARGE SCALE GENOMIC DNA]</scope>
</reference>
<feature type="region of interest" description="Disordered" evidence="1">
    <location>
        <begin position="1"/>
        <end position="48"/>
    </location>
</feature>
<sequence length="133" mass="14961">MCVRAWTAGRAKSGEPRAGSERRGGDLRGGKRRPPFPDPSETATRTHIKRVRKRNTTKTLILYLVDTQEKSLVRFLEPHGTQTANLLNFEQLSPDLLLPRILLDLVQQTYGHRILFLKAEAAEREMLGQVGGS</sequence>
<evidence type="ECO:0000313" key="2">
    <source>
        <dbReference type="EMBL" id="GBP85867.1"/>
    </source>
</evidence>
<gene>
    <name evidence="2" type="ORF">EVAR_65443_1</name>
</gene>
<evidence type="ECO:0000313" key="3">
    <source>
        <dbReference type="Proteomes" id="UP000299102"/>
    </source>
</evidence>
<comment type="caution">
    <text evidence="2">The sequence shown here is derived from an EMBL/GenBank/DDBJ whole genome shotgun (WGS) entry which is preliminary data.</text>
</comment>
<feature type="compositionally biased region" description="Basic and acidic residues" evidence="1">
    <location>
        <begin position="12"/>
        <end position="29"/>
    </location>
</feature>
<name>A0A4C1ZGX7_EUMVA</name>
<organism evidence="2 3">
    <name type="scientific">Eumeta variegata</name>
    <name type="common">Bagworm moth</name>
    <name type="synonym">Eumeta japonica</name>
    <dbReference type="NCBI Taxonomy" id="151549"/>
    <lineage>
        <taxon>Eukaryota</taxon>
        <taxon>Metazoa</taxon>
        <taxon>Ecdysozoa</taxon>
        <taxon>Arthropoda</taxon>
        <taxon>Hexapoda</taxon>
        <taxon>Insecta</taxon>
        <taxon>Pterygota</taxon>
        <taxon>Neoptera</taxon>
        <taxon>Endopterygota</taxon>
        <taxon>Lepidoptera</taxon>
        <taxon>Glossata</taxon>
        <taxon>Ditrysia</taxon>
        <taxon>Tineoidea</taxon>
        <taxon>Psychidae</taxon>
        <taxon>Oiketicinae</taxon>
        <taxon>Eumeta</taxon>
    </lineage>
</organism>
<dbReference type="Proteomes" id="UP000299102">
    <property type="component" value="Unassembled WGS sequence"/>
</dbReference>
<dbReference type="EMBL" id="BGZK01001764">
    <property type="protein sequence ID" value="GBP85867.1"/>
    <property type="molecule type" value="Genomic_DNA"/>
</dbReference>